<dbReference type="PANTHER" id="PTHR36700:SF1">
    <property type="entry name" value="CRISPR SYSTEM CMR SUBUNIT CMR4"/>
    <property type="match status" value="1"/>
</dbReference>
<dbReference type="Pfam" id="PF03787">
    <property type="entry name" value="RAMPs"/>
    <property type="match status" value="1"/>
</dbReference>
<name>O66702_AQUAE</name>
<dbReference type="RefSeq" id="WP_010880200.1">
    <property type="nucleotide sequence ID" value="NC_000918.1"/>
</dbReference>
<reference evidence="3 4" key="1">
    <citation type="journal article" date="1998" name="Nature">
        <title>The complete genome of the hyperthermophilic bacterium Aquifex aeolicus.</title>
        <authorList>
            <person name="Deckert G."/>
            <person name="Warren P.V."/>
            <person name="Gaasterland T."/>
            <person name="Young W.G."/>
            <person name="Lenox A.L."/>
            <person name="Graham D.E."/>
            <person name="Overbeek R."/>
            <person name="Snead M.A."/>
            <person name="Keller M."/>
            <person name="Aujay M."/>
            <person name="Huber R."/>
            <person name="Feldman R.A."/>
            <person name="Short J.M."/>
            <person name="Olson G.J."/>
            <person name="Swanson R.V."/>
        </authorList>
    </citation>
    <scope>NUCLEOTIDE SEQUENCE [LARGE SCALE GENOMIC DNA]</scope>
    <source>
        <strain evidence="3 4">VF5</strain>
    </source>
</reference>
<proteinExistence type="predicted"/>
<dbReference type="eggNOG" id="COG1336">
    <property type="taxonomic scope" value="Bacteria"/>
</dbReference>
<dbReference type="CDD" id="cd09682">
    <property type="entry name" value="Cmr4_III-B"/>
    <property type="match status" value="1"/>
</dbReference>
<dbReference type="EnsemblBacteria" id="AAC06662">
    <property type="protein sequence ID" value="AAC06662"/>
    <property type="gene ID" value="aq_381"/>
</dbReference>
<dbReference type="GO" id="GO:0051607">
    <property type="term" value="P:defense response to virus"/>
    <property type="evidence" value="ECO:0007669"/>
    <property type="project" value="UniProtKB-KW"/>
</dbReference>
<sequence>MYEYGQLLTLYAVTPIHIGSGQSISFIDLPIQRERHTGFPILRSNGIKGALRSVAERVWKDKAKVETVFGPEDDASKFAGCVSITDARILFYPVRSVRGVFAWITSPIVLRRFQEDLRSIGKEINIKVLKNGKEVPSNLNLEENEAILFSDGLIKDGKLFLEEFAFNPILNAPENVDWDFFNTIIPSDELVGLLRTHLVIVSDNVFRDLVNYAVEVRTRIRINQATGTVERGALFTEEFIPSESIFYSLLNISEPHNKEVFEKAEKVREEVKDLINRCKIIQVGGDESLGKGFIRLNLC</sequence>
<evidence type="ECO:0000313" key="4">
    <source>
        <dbReference type="Proteomes" id="UP000000798"/>
    </source>
</evidence>
<dbReference type="Proteomes" id="UP000000798">
    <property type="component" value="Chromosome"/>
</dbReference>
<dbReference type="EMBL" id="AE000657">
    <property type="protein sequence ID" value="AAC06662.1"/>
    <property type="molecule type" value="Genomic_DNA"/>
</dbReference>
<dbReference type="KEGG" id="aae:aq_381"/>
<dbReference type="HOGENOM" id="CLU_047795_0_0_0"/>
<accession>O66702</accession>
<dbReference type="PIR" id="B70334">
    <property type="entry name" value="B70334"/>
</dbReference>
<feature type="domain" description="CRISPR type III-associated protein" evidence="2">
    <location>
        <begin position="9"/>
        <end position="294"/>
    </location>
</feature>
<dbReference type="InParanoid" id="O66702"/>
<dbReference type="AlphaFoldDB" id="O66702"/>
<organism evidence="3 4">
    <name type="scientific">Aquifex aeolicus (strain VF5)</name>
    <dbReference type="NCBI Taxonomy" id="224324"/>
    <lineage>
        <taxon>Bacteria</taxon>
        <taxon>Pseudomonadati</taxon>
        <taxon>Aquificota</taxon>
        <taxon>Aquificia</taxon>
        <taxon>Aquificales</taxon>
        <taxon>Aquificaceae</taxon>
        <taxon>Aquifex</taxon>
    </lineage>
</organism>
<dbReference type="NCBIfam" id="TIGR02580">
    <property type="entry name" value="cas_RAMP_Cmr4"/>
    <property type="match status" value="1"/>
</dbReference>
<dbReference type="PANTHER" id="PTHR36700">
    <property type="entry name" value="CRISPR SYSTEM CMR SUBUNIT CMR4"/>
    <property type="match status" value="1"/>
</dbReference>
<dbReference type="OrthoDB" id="9789361at2"/>
<gene>
    <name evidence="3" type="ordered locus">aq_381</name>
</gene>
<dbReference type="STRING" id="224324.aq_381"/>
<keyword evidence="1" id="KW-0051">Antiviral defense</keyword>
<dbReference type="InterPro" id="IPR005537">
    <property type="entry name" value="RAMP_III_fam"/>
</dbReference>
<evidence type="ECO:0000259" key="2">
    <source>
        <dbReference type="Pfam" id="PF03787"/>
    </source>
</evidence>
<evidence type="ECO:0000313" key="3">
    <source>
        <dbReference type="EMBL" id="AAC06662.1"/>
    </source>
</evidence>
<protein>
    <recommendedName>
        <fullName evidence="2">CRISPR type III-associated protein domain-containing protein</fullName>
    </recommendedName>
</protein>
<dbReference type="PATRIC" id="fig|224324.8.peg.309"/>
<evidence type="ECO:0000256" key="1">
    <source>
        <dbReference type="ARBA" id="ARBA00023118"/>
    </source>
</evidence>
<keyword evidence="4" id="KW-1185">Reference proteome</keyword>
<dbReference type="InterPro" id="IPR013410">
    <property type="entry name" value="CRISPR-assoc_RAMP_Cmr4"/>
</dbReference>